<dbReference type="InterPro" id="IPR003869">
    <property type="entry name" value="Polysac_CapD-like"/>
</dbReference>
<accession>A0A2I7SLK7</accession>
<keyword evidence="3" id="KW-1185">Reference proteome</keyword>
<sequence length="125" mass="14301">MISKQKACHLILKFSARNQPSGNTFTFNMGDPIKIKHIVERLLFNYNKVPDTSKIKVTKLRGGEKLAEDLVSDSEQHLSTNIQDVYFVEADKNRKTCIKINFKKLESISPNDPPDYIKSVLLSYL</sequence>
<dbReference type="EMBL" id="CP025938">
    <property type="protein sequence ID" value="AUS06799.1"/>
    <property type="molecule type" value="Genomic_DNA"/>
</dbReference>
<dbReference type="Gene3D" id="3.40.50.720">
    <property type="entry name" value="NAD(P)-binding Rossmann-like Domain"/>
    <property type="match status" value="1"/>
</dbReference>
<name>A0A2I7SLK7_9FLAO</name>
<dbReference type="PANTHER" id="PTHR43318:SF1">
    <property type="entry name" value="POLYSACCHARIDE BIOSYNTHESIS PROTEIN EPSC-RELATED"/>
    <property type="match status" value="1"/>
</dbReference>
<dbReference type="KEGG" id="taj:C1A40_15725"/>
<dbReference type="InterPro" id="IPR051203">
    <property type="entry name" value="Polysaccharide_Synthase-Rel"/>
</dbReference>
<organism evidence="2 3">
    <name type="scientific">Pseudotamlana carrageenivorans</name>
    <dbReference type="NCBI Taxonomy" id="2069432"/>
    <lineage>
        <taxon>Bacteria</taxon>
        <taxon>Pseudomonadati</taxon>
        <taxon>Bacteroidota</taxon>
        <taxon>Flavobacteriia</taxon>
        <taxon>Flavobacteriales</taxon>
        <taxon>Flavobacteriaceae</taxon>
        <taxon>Pseudotamlana</taxon>
    </lineage>
</organism>
<feature type="domain" description="Polysaccharide biosynthesis protein CapD-like" evidence="1">
    <location>
        <begin position="2"/>
        <end position="88"/>
    </location>
</feature>
<dbReference type="RefSeq" id="WP_102996727.1">
    <property type="nucleotide sequence ID" value="NZ_CP025938.1"/>
</dbReference>
<dbReference type="AlphaFoldDB" id="A0A2I7SLK7"/>
<evidence type="ECO:0000259" key="1">
    <source>
        <dbReference type="Pfam" id="PF02719"/>
    </source>
</evidence>
<dbReference type="Proteomes" id="UP000236592">
    <property type="component" value="Chromosome"/>
</dbReference>
<reference evidence="3" key="1">
    <citation type="submission" date="2018-01" db="EMBL/GenBank/DDBJ databases">
        <title>Complete genome of Tamlana sp. UJ94.</title>
        <authorList>
            <person name="Jung J."/>
            <person name="Chung D."/>
            <person name="Bae S.S."/>
            <person name="Baek K."/>
        </authorList>
    </citation>
    <scope>NUCLEOTIDE SEQUENCE [LARGE SCALE GENOMIC DNA]</scope>
    <source>
        <strain evidence="3">UJ94</strain>
    </source>
</reference>
<protein>
    <recommendedName>
        <fullName evidence="1">Polysaccharide biosynthesis protein CapD-like domain-containing protein</fullName>
    </recommendedName>
</protein>
<dbReference type="Pfam" id="PF02719">
    <property type="entry name" value="Polysacc_synt_2"/>
    <property type="match status" value="1"/>
</dbReference>
<dbReference type="OrthoDB" id="9803111at2"/>
<dbReference type="PANTHER" id="PTHR43318">
    <property type="entry name" value="UDP-N-ACETYLGLUCOSAMINE 4,6-DEHYDRATASE"/>
    <property type="match status" value="1"/>
</dbReference>
<gene>
    <name evidence="2" type="ORF">C1A40_15725</name>
</gene>
<evidence type="ECO:0000313" key="2">
    <source>
        <dbReference type="EMBL" id="AUS06799.1"/>
    </source>
</evidence>
<evidence type="ECO:0000313" key="3">
    <source>
        <dbReference type="Proteomes" id="UP000236592"/>
    </source>
</evidence>
<proteinExistence type="predicted"/>